<proteinExistence type="predicted"/>
<evidence type="ECO:0000313" key="1">
    <source>
        <dbReference type="EMBL" id="KAH9678885.1"/>
    </source>
</evidence>
<organism evidence="1 2">
    <name type="scientific">Citrus sinensis</name>
    <name type="common">Sweet orange</name>
    <name type="synonym">Citrus aurantium var. sinensis</name>
    <dbReference type="NCBI Taxonomy" id="2711"/>
    <lineage>
        <taxon>Eukaryota</taxon>
        <taxon>Viridiplantae</taxon>
        <taxon>Streptophyta</taxon>
        <taxon>Embryophyta</taxon>
        <taxon>Tracheophyta</taxon>
        <taxon>Spermatophyta</taxon>
        <taxon>Magnoliopsida</taxon>
        <taxon>eudicotyledons</taxon>
        <taxon>Gunneridae</taxon>
        <taxon>Pentapetalae</taxon>
        <taxon>rosids</taxon>
        <taxon>malvids</taxon>
        <taxon>Sapindales</taxon>
        <taxon>Rutaceae</taxon>
        <taxon>Aurantioideae</taxon>
        <taxon>Citrus</taxon>
    </lineage>
</organism>
<sequence length="201" mass="23132">MDRQMMMMRRKMNLNTIPLGRNLNRGRPPIVGRDLNSNLNPLGFSFYPSDEELLTLYLKNKLLNKPLPPDPTMYFFTFLRLHGIGSSAQNRNVGINGFWKATPGSSEKIYGSKSKTPLGYKKTLVFYQGKLHQANPTKTSWIMEEYKIDLNIIQSKSDDPIWTGWVVCKVYNKEKDPRKIEVDIEAYSLLKSKAHPIFPSC</sequence>
<evidence type="ECO:0000313" key="2">
    <source>
        <dbReference type="Proteomes" id="UP000829398"/>
    </source>
</evidence>
<dbReference type="Proteomes" id="UP000829398">
    <property type="component" value="Chromosome 9"/>
</dbReference>
<reference evidence="2" key="1">
    <citation type="journal article" date="2023" name="Hortic. Res.">
        <title>A chromosome-level phased genome enabling allele-level studies in sweet orange: a case study on citrus Huanglongbing tolerance.</title>
        <authorList>
            <person name="Wu B."/>
            <person name="Yu Q."/>
            <person name="Deng Z."/>
            <person name="Duan Y."/>
            <person name="Luo F."/>
            <person name="Gmitter F. Jr."/>
        </authorList>
    </citation>
    <scope>NUCLEOTIDE SEQUENCE [LARGE SCALE GENOMIC DNA]</scope>
    <source>
        <strain evidence="2">cv. Valencia</strain>
    </source>
</reference>
<comment type="caution">
    <text evidence="1">The sequence shown here is derived from an EMBL/GenBank/DDBJ whole genome shotgun (WGS) entry which is preliminary data.</text>
</comment>
<protein>
    <submittedName>
        <fullName evidence="1">NAC domain-containing protein 41</fullName>
    </submittedName>
</protein>
<accession>A0ACB8HVX7</accession>
<dbReference type="EMBL" id="CM039178">
    <property type="protein sequence ID" value="KAH9678885.1"/>
    <property type="molecule type" value="Genomic_DNA"/>
</dbReference>
<name>A0ACB8HVX7_CITSI</name>
<keyword evidence="2" id="KW-1185">Reference proteome</keyword>
<gene>
    <name evidence="1" type="ORF">KPL71_025894</name>
</gene>